<dbReference type="EMBL" id="QXFZ01000787">
    <property type="protein sequence ID" value="KAE9104817.1"/>
    <property type="molecule type" value="Genomic_DNA"/>
</dbReference>
<evidence type="ECO:0000313" key="12">
    <source>
        <dbReference type="Proteomes" id="UP000433483"/>
    </source>
</evidence>
<evidence type="ECO:0000313" key="15">
    <source>
        <dbReference type="Proteomes" id="UP000440732"/>
    </source>
</evidence>
<feature type="region of interest" description="Disordered" evidence="1">
    <location>
        <begin position="1"/>
        <end position="22"/>
    </location>
</feature>
<evidence type="ECO:0000313" key="18">
    <source>
        <dbReference type="Proteomes" id="UP000476176"/>
    </source>
</evidence>
<evidence type="ECO:0000313" key="11">
    <source>
        <dbReference type="Proteomes" id="UP000429523"/>
    </source>
</evidence>
<evidence type="ECO:0000256" key="1">
    <source>
        <dbReference type="SAM" id="MobiDB-lite"/>
    </source>
</evidence>
<evidence type="ECO:0000313" key="10">
    <source>
        <dbReference type="EMBL" id="KAE9311269.1"/>
    </source>
</evidence>
<dbReference type="Proteomes" id="UP000437068">
    <property type="component" value="Unassembled WGS sequence"/>
</dbReference>
<dbReference type="EMBL" id="QXFW01000422">
    <property type="protein sequence ID" value="KAE9012747.1"/>
    <property type="molecule type" value="Genomic_DNA"/>
</dbReference>
<dbReference type="Proteomes" id="UP000440732">
    <property type="component" value="Unassembled WGS sequence"/>
</dbReference>
<reference evidence="11 12" key="1">
    <citation type="submission" date="2018-08" db="EMBL/GenBank/DDBJ databases">
        <title>Genomic investigation of the strawberry pathogen Phytophthora fragariae indicates pathogenicity is determined by transcriptional variation in three key races.</title>
        <authorList>
            <person name="Adams T.M."/>
            <person name="Armitage A.D."/>
            <person name="Sobczyk M.K."/>
            <person name="Bates H.J."/>
            <person name="Dunwell J.M."/>
            <person name="Nellist C.F."/>
            <person name="Harrison R.J."/>
        </authorList>
    </citation>
    <scope>NUCLEOTIDE SEQUENCE [LARGE SCALE GENOMIC DNA]</scope>
    <source>
        <strain evidence="10 13">A4</strain>
        <strain evidence="7 14">BC-1</strain>
        <strain evidence="9 18">BC-23</strain>
        <strain evidence="8 12">NOV-27</strain>
        <strain evidence="6 15">NOV-5</strain>
        <strain evidence="4 16">NOV-71</strain>
        <strain evidence="2 11">NOV-9</strain>
        <strain evidence="5 19">ONT-3</strain>
        <strain evidence="3 17">SCRP245</strain>
    </source>
</reference>
<sequence length="116" mass="12523">MAMTKLRERVLRRQRQADEARGALEARRQYRAAGDEARAGERARVALVRHDGATIDGEMGGDGGANVEVGDGLPTPAMFVDGAQQLVKIDSGARYSVAGMDWMARGERKRVDAPVA</sequence>
<evidence type="ECO:0000313" key="7">
    <source>
        <dbReference type="EMBL" id="KAE9175906.1"/>
    </source>
</evidence>
<evidence type="ECO:0000313" key="8">
    <source>
        <dbReference type="EMBL" id="KAE9205601.1"/>
    </source>
</evidence>
<organism evidence="7 14">
    <name type="scientific">Phytophthora fragariae</name>
    <dbReference type="NCBI Taxonomy" id="53985"/>
    <lineage>
        <taxon>Eukaryota</taxon>
        <taxon>Sar</taxon>
        <taxon>Stramenopiles</taxon>
        <taxon>Oomycota</taxon>
        <taxon>Peronosporomycetes</taxon>
        <taxon>Peronosporales</taxon>
        <taxon>Peronosporaceae</taxon>
        <taxon>Phytophthora</taxon>
    </lineage>
</organism>
<evidence type="ECO:0000313" key="4">
    <source>
        <dbReference type="EMBL" id="KAE9104817.1"/>
    </source>
</evidence>
<dbReference type="OrthoDB" id="134688at2759"/>
<evidence type="ECO:0000313" key="5">
    <source>
        <dbReference type="EMBL" id="KAE9105136.1"/>
    </source>
</evidence>
<dbReference type="EMBL" id="QXGC01000713">
    <property type="protein sequence ID" value="KAE9223626.1"/>
    <property type="molecule type" value="Genomic_DNA"/>
</dbReference>
<protein>
    <submittedName>
        <fullName evidence="7">Uncharacterized protein</fullName>
    </submittedName>
</protein>
<dbReference type="Proteomes" id="UP000441208">
    <property type="component" value="Unassembled WGS sequence"/>
</dbReference>
<proteinExistence type="predicted"/>
<evidence type="ECO:0000313" key="17">
    <source>
        <dbReference type="Proteomes" id="UP000460718"/>
    </source>
</evidence>
<dbReference type="AlphaFoldDB" id="A0A6A3W0N6"/>
<dbReference type="Proteomes" id="UP000433483">
    <property type="component" value="Unassembled WGS sequence"/>
</dbReference>
<keyword evidence="12" id="KW-1185">Reference proteome</keyword>
<accession>A0A6A3W0N6</accession>
<dbReference type="Proteomes" id="UP000476176">
    <property type="component" value="Unassembled WGS sequence"/>
</dbReference>
<comment type="caution">
    <text evidence="7">The sequence shown here is derived from an EMBL/GenBank/DDBJ whole genome shotgun (WGS) entry which is preliminary data.</text>
</comment>
<dbReference type="EMBL" id="QXGF01000831">
    <property type="protein sequence ID" value="KAE8935163.1"/>
    <property type="molecule type" value="Genomic_DNA"/>
</dbReference>
<dbReference type="Proteomes" id="UP000429523">
    <property type="component" value="Unassembled WGS sequence"/>
</dbReference>
<name>A0A6A3W0N6_9STRA</name>
<dbReference type="Proteomes" id="UP000488956">
    <property type="component" value="Unassembled WGS sequence"/>
</dbReference>
<dbReference type="EMBL" id="QXGD01003601">
    <property type="protein sequence ID" value="KAE9175906.1"/>
    <property type="molecule type" value="Genomic_DNA"/>
</dbReference>
<dbReference type="EMBL" id="QXGB01000735">
    <property type="protein sequence ID" value="KAE9205601.1"/>
    <property type="molecule type" value="Genomic_DNA"/>
</dbReference>
<dbReference type="EMBL" id="QXGA01000748">
    <property type="protein sequence ID" value="KAE9141901.1"/>
    <property type="molecule type" value="Genomic_DNA"/>
</dbReference>
<evidence type="ECO:0000313" key="19">
    <source>
        <dbReference type="Proteomes" id="UP000488956"/>
    </source>
</evidence>
<dbReference type="EMBL" id="QXFX01000760">
    <property type="protein sequence ID" value="KAE9105136.1"/>
    <property type="molecule type" value="Genomic_DNA"/>
</dbReference>
<evidence type="ECO:0000313" key="2">
    <source>
        <dbReference type="EMBL" id="KAE8935163.1"/>
    </source>
</evidence>
<dbReference type="EMBL" id="QXGE01000480">
    <property type="protein sequence ID" value="KAE9311269.1"/>
    <property type="molecule type" value="Genomic_DNA"/>
</dbReference>
<evidence type="ECO:0000313" key="3">
    <source>
        <dbReference type="EMBL" id="KAE9012747.1"/>
    </source>
</evidence>
<evidence type="ECO:0000313" key="16">
    <source>
        <dbReference type="Proteomes" id="UP000441208"/>
    </source>
</evidence>
<evidence type="ECO:0000313" key="14">
    <source>
        <dbReference type="Proteomes" id="UP000440367"/>
    </source>
</evidence>
<evidence type="ECO:0000313" key="13">
    <source>
        <dbReference type="Proteomes" id="UP000437068"/>
    </source>
</evidence>
<evidence type="ECO:0000313" key="9">
    <source>
        <dbReference type="EMBL" id="KAE9223626.1"/>
    </source>
</evidence>
<dbReference type="Proteomes" id="UP000460718">
    <property type="component" value="Unassembled WGS sequence"/>
</dbReference>
<evidence type="ECO:0000313" key="6">
    <source>
        <dbReference type="EMBL" id="KAE9141901.1"/>
    </source>
</evidence>
<dbReference type="Proteomes" id="UP000440367">
    <property type="component" value="Unassembled WGS sequence"/>
</dbReference>
<gene>
    <name evidence="10" type="ORF">PF001_g9795</name>
    <name evidence="7" type="ORF">PF002_g28670</name>
    <name evidence="9" type="ORF">PF004_g12463</name>
    <name evidence="8" type="ORF">PF005_g13333</name>
    <name evidence="6" type="ORF">PF006_g12941</name>
    <name evidence="4" type="ORF">PF007_g13920</name>
    <name evidence="2" type="ORF">PF009_g14870</name>
    <name evidence="5" type="ORF">PF010_g13126</name>
    <name evidence="3" type="ORF">PF011_g8775</name>
</gene>